<dbReference type="InterPro" id="IPR001810">
    <property type="entry name" value="F-box_dom"/>
</dbReference>
<sequence length="81" mass="9054">LPAECISHIISLVTPQDACRLLVVCPISKSVADSDSMWENFLPSDCKQIISNLVPDSSLITSLSRKYLYFHLCHNPINHLT</sequence>
<evidence type="ECO:0000313" key="2">
    <source>
        <dbReference type="EMBL" id="KDO38952.1"/>
    </source>
</evidence>
<dbReference type="PANTHER" id="PTHR32278:SF144">
    <property type="entry name" value="F-BOX PROTEIN PP2-B12 ISOFORM X1"/>
    <property type="match status" value="1"/>
</dbReference>
<reference evidence="2 3" key="1">
    <citation type="submission" date="2014-04" db="EMBL/GenBank/DDBJ databases">
        <authorList>
            <consortium name="International Citrus Genome Consortium"/>
            <person name="Gmitter F."/>
            <person name="Chen C."/>
            <person name="Farmerie W."/>
            <person name="Harkins T."/>
            <person name="Desany B."/>
            <person name="Mohiuddin M."/>
            <person name="Kodira C."/>
            <person name="Borodovsky M."/>
            <person name="Lomsadze A."/>
            <person name="Burns P."/>
            <person name="Jenkins J."/>
            <person name="Prochnik S."/>
            <person name="Shu S."/>
            <person name="Chapman J."/>
            <person name="Pitluck S."/>
            <person name="Schmutz J."/>
            <person name="Rokhsar D."/>
        </authorList>
    </citation>
    <scope>NUCLEOTIDE SEQUENCE</scope>
</reference>
<organism evidence="2 3">
    <name type="scientific">Citrus sinensis</name>
    <name type="common">Sweet orange</name>
    <name type="synonym">Citrus aurantium var. sinensis</name>
    <dbReference type="NCBI Taxonomy" id="2711"/>
    <lineage>
        <taxon>Eukaryota</taxon>
        <taxon>Viridiplantae</taxon>
        <taxon>Streptophyta</taxon>
        <taxon>Embryophyta</taxon>
        <taxon>Tracheophyta</taxon>
        <taxon>Spermatophyta</taxon>
        <taxon>Magnoliopsida</taxon>
        <taxon>eudicotyledons</taxon>
        <taxon>Gunneridae</taxon>
        <taxon>Pentapetalae</taxon>
        <taxon>rosids</taxon>
        <taxon>malvids</taxon>
        <taxon>Sapindales</taxon>
        <taxon>Rutaceae</taxon>
        <taxon>Aurantioideae</taxon>
        <taxon>Citrus</taxon>
    </lineage>
</organism>
<evidence type="ECO:0000313" key="3">
    <source>
        <dbReference type="Proteomes" id="UP000027120"/>
    </source>
</evidence>
<dbReference type="AlphaFoldDB" id="A0A067DIW0"/>
<gene>
    <name evidence="2" type="ORF">CISIN_1g041156mg</name>
</gene>
<dbReference type="SMR" id="A0A067DIW0"/>
<dbReference type="SUPFAM" id="SSF81383">
    <property type="entry name" value="F-box domain"/>
    <property type="match status" value="1"/>
</dbReference>
<feature type="domain" description="F-box" evidence="1">
    <location>
        <begin position="1"/>
        <end position="41"/>
    </location>
</feature>
<protein>
    <recommendedName>
        <fullName evidence="1">F-box domain-containing protein</fullName>
    </recommendedName>
</protein>
<dbReference type="Proteomes" id="UP000027120">
    <property type="component" value="Unassembled WGS sequence"/>
</dbReference>
<dbReference type="STRING" id="2711.A0A067DIW0"/>
<feature type="non-terminal residue" evidence="2">
    <location>
        <position position="1"/>
    </location>
</feature>
<dbReference type="PROSITE" id="PS50181">
    <property type="entry name" value="FBOX"/>
    <property type="match status" value="1"/>
</dbReference>
<dbReference type="Pfam" id="PF00646">
    <property type="entry name" value="F-box"/>
    <property type="match status" value="1"/>
</dbReference>
<dbReference type="CDD" id="cd22162">
    <property type="entry name" value="F-box_AtSKIP3-like"/>
    <property type="match status" value="1"/>
</dbReference>
<proteinExistence type="predicted"/>
<feature type="non-terminal residue" evidence="2">
    <location>
        <position position="81"/>
    </location>
</feature>
<evidence type="ECO:0000259" key="1">
    <source>
        <dbReference type="PROSITE" id="PS50181"/>
    </source>
</evidence>
<keyword evidence="3" id="KW-1185">Reference proteome</keyword>
<dbReference type="PANTHER" id="PTHR32278">
    <property type="entry name" value="F-BOX DOMAIN-CONTAINING PROTEIN"/>
    <property type="match status" value="1"/>
</dbReference>
<dbReference type="InterPro" id="IPR036047">
    <property type="entry name" value="F-box-like_dom_sf"/>
</dbReference>
<dbReference type="Gene3D" id="1.20.1280.50">
    <property type="match status" value="1"/>
</dbReference>
<dbReference type="EMBL" id="KK787199">
    <property type="protein sequence ID" value="KDO38952.1"/>
    <property type="molecule type" value="Genomic_DNA"/>
</dbReference>
<name>A0A067DIW0_CITSI</name>
<accession>A0A067DIW0</accession>